<dbReference type="InterPro" id="IPR029045">
    <property type="entry name" value="ClpP/crotonase-like_dom_sf"/>
</dbReference>
<dbReference type="EMBL" id="CAADFC020000030">
    <property type="protein sequence ID" value="VIO78152.1"/>
    <property type="molecule type" value="Genomic_DNA"/>
</dbReference>
<keyword evidence="2" id="KW-0413">Isomerase</keyword>
<dbReference type="EC" id="5.3.3.18" evidence="2"/>
<dbReference type="CDD" id="cd06558">
    <property type="entry name" value="crotonase-like"/>
    <property type="match status" value="1"/>
</dbReference>
<reference evidence="2" key="1">
    <citation type="submission" date="2019-02" db="EMBL/GenBank/DDBJ databases">
        <authorList>
            <person name="Pothier F.J."/>
        </authorList>
    </citation>
    <scope>NUCLEOTIDE SEQUENCE</scope>
    <source>
        <strain evidence="2">CI-1B</strain>
    </source>
</reference>
<accession>A0A508TVC7</accession>
<gene>
    <name evidence="2" type="primary">paaG_6</name>
    <name evidence="2" type="ORF">CI1B_72610</name>
</gene>
<comment type="similarity">
    <text evidence="1">Belongs to the enoyl-CoA hydratase/isomerase family.</text>
</comment>
<dbReference type="SUPFAM" id="SSF52096">
    <property type="entry name" value="ClpP/crotonase"/>
    <property type="match status" value="1"/>
</dbReference>
<dbReference type="AlphaFoldDB" id="A0A508TVC7"/>
<dbReference type="Gene3D" id="1.10.12.10">
    <property type="entry name" value="Lyase 2-enoyl-coa Hydratase, Chain A, domain 2"/>
    <property type="match status" value="1"/>
</dbReference>
<keyword evidence="3" id="KW-1185">Reference proteome</keyword>
<dbReference type="InterPro" id="IPR001753">
    <property type="entry name" value="Enoyl-CoA_hydra/iso"/>
</dbReference>
<dbReference type="Gene3D" id="3.90.226.10">
    <property type="entry name" value="2-enoyl-CoA Hydratase, Chain A, domain 1"/>
    <property type="match status" value="1"/>
</dbReference>
<evidence type="ECO:0000256" key="1">
    <source>
        <dbReference type="ARBA" id="ARBA00005254"/>
    </source>
</evidence>
<evidence type="ECO:0000313" key="2">
    <source>
        <dbReference type="EMBL" id="VIO78152.1"/>
    </source>
</evidence>
<sequence>MTGVKRGRDGKVGILTLNDPASLNAMTPDLLGDLAMAIGEMTGDAGIRALVVTGEGRGFCSGQNLKAVNSLGDNLYAGVMQHYWPAMQAMRECRVPVVVAVNGVAAGGGFSLAMSGDIILAARSASFIQVFSRIALVPDLGSTWLLPRLIGRQRALELMLLNEPLSAERAKEWGLVREVVDDAKLLEAAKALAQRLADGPTRALVATRQLLEESEHASYEAQFRRELEVQSVIRTGEDAQEGRKAFVEKRKAQFTGR</sequence>
<proteinExistence type="inferred from homology"/>
<dbReference type="GO" id="GO:0016853">
    <property type="term" value="F:isomerase activity"/>
    <property type="evidence" value="ECO:0007669"/>
    <property type="project" value="UniProtKB-KW"/>
</dbReference>
<dbReference type="OrthoDB" id="9781757at2"/>
<dbReference type="RefSeq" id="WP_139863822.1">
    <property type="nucleotide sequence ID" value="NZ_CAADFC020000030.1"/>
</dbReference>
<evidence type="ECO:0000313" key="3">
    <source>
        <dbReference type="Proteomes" id="UP000328092"/>
    </source>
</evidence>
<protein>
    <submittedName>
        <fullName evidence="2">1,2-epoxyphenylacetyl-CoA isomerase</fullName>
        <ecNumber evidence="2">5.3.3.18</ecNumber>
    </submittedName>
</protein>
<dbReference type="PANTHER" id="PTHR43459">
    <property type="entry name" value="ENOYL-COA HYDRATASE"/>
    <property type="match status" value="1"/>
</dbReference>
<dbReference type="PANTHER" id="PTHR43459:SF1">
    <property type="entry name" value="EG:BACN32G11.4 PROTEIN"/>
    <property type="match status" value="1"/>
</dbReference>
<comment type="caution">
    <text evidence="2">The sequence shown here is derived from an EMBL/GenBank/DDBJ whole genome shotgun (WGS) entry which is preliminary data.</text>
</comment>
<dbReference type="Proteomes" id="UP000328092">
    <property type="component" value="Unassembled WGS sequence"/>
</dbReference>
<dbReference type="InterPro" id="IPR014748">
    <property type="entry name" value="Enoyl-CoA_hydra_C"/>
</dbReference>
<dbReference type="Pfam" id="PF00378">
    <property type="entry name" value="ECH_1"/>
    <property type="match status" value="1"/>
</dbReference>
<name>A0A508TVC7_9BRAD</name>
<organism evidence="2 3">
    <name type="scientific">Bradyrhizobium ivorense</name>
    <dbReference type="NCBI Taxonomy" id="2511166"/>
    <lineage>
        <taxon>Bacteria</taxon>
        <taxon>Pseudomonadati</taxon>
        <taxon>Pseudomonadota</taxon>
        <taxon>Alphaproteobacteria</taxon>
        <taxon>Hyphomicrobiales</taxon>
        <taxon>Nitrobacteraceae</taxon>
        <taxon>Bradyrhizobium</taxon>
    </lineage>
</organism>